<name>A0ABQ7AZ13_BRACR</name>
<keyword evidence="2" id="KW-1185">Reference proteome</keyword>
<evidence type="ECO:0008006" key="3">
    <source>
        <dbReference type="Google" id="ProtNLM"/>
    </source>
</evidence>
<sequence length="145" mass="17317">MEDFLELEEFLELEDGENLKDWDIDKEITMEYFLELEKFLKRHGDFTTIDHHPPESIDRHPPDCIDRHPLDDIDQHPRLDELPGYIVELKPIEESMYKFEDTHLAVPTHMRPPICAEEAAWFHKRLKRLHDPVKFVVPCAIFEAE</sequence>
<proteinExistence type="predicted"/>
<gene>
    <name evidence="1" type="ORF">DY000_02058495</name>
</gene>
<dbReference type="Proteomes" id="UP000266723">
    <property type="component" value="Unassembled WGS sequence"/>
</dbReference>
<accession>A0ABQ7AZ13</accession>
<comment type="caution">
    <text evidence="1">The sequence shown here is derived from an EMBL/GenBank/DDBJ whole genome shotgun (WGS) entry which is preliminary data.</text>
</comment>
<organism evidence="1 2">
    <name type="scientific">Brassica cretica</name>
    <name type="common">Mustard</name>
    <dbReference type="NCBI Taxonomy" id="69181"/>
    <lineage>
        <taxon>Eukaryota</taxon>
        <taxon>Viridiplantae</taxon>
        <taxon>Streptophyta</taxon>
        <taxon>Embryophyta</taxon>
        <taxon>Tracheophyta</taxon>
        <taxon>Spermatophyta</taxon>
        <taxon>Magnoliopsida</taxon>
        <taxon>eudicotyledons</taxon>
        <taxon>Gunneridae</taxon>
        <taxon>Pentapetalae</taxon>
        <taxon>rosids</taxon>
        <taxon>malvids</taxon>
        <taxon>Brassicales</taxon>
        <taxon>Brassicaceae</taxon>
        <taxon>Brassiceae</taxon>
        <taxon>Brassica</taxon>
    </lineage>
</organism>
<protein>
    <recommendedName>
        <fullName evidence="3">JmjN domain-containing protein</fullName>
    </recommendedName>
</protein>
<evidence type="ECO:0000313" key="1">
    <source>
        <dbReference type="EMBL" id="KAF3519169.1"/>
    </source>
</evidence>
<dbReference type="EMBL" id="QGKV02001556">
    <property type="protein sequence ID" value="KAF3519169.1"/>
    <property type="molecule type" value="Genomic_DNA"/>
</dbReference>
<reference evidence="1 2" key="1">
    <citation type="journal article" date="2020" name="BMC Genomics">
        <title>Intraspecific diversification of the crop wild relative Brassica cretica Lam. using demographic model selection.</title>
        <authorList>
            <person name="Kioukis A."/>
            <person name="Michalopoulou V.A."/>
            <person name="Briers L."/>
            <person name="Pirintsos S."/>
            <person name="Studholme D.J."/>
            <person name="Pavlidis P."/>
            <person name="Sarris P.F."/>
        </authorList>
    </citation>
    <scope>NUCLEOTIDE SEQUENCE [LARGE SCALE GENOMIC DNA]</scope>
    <source>
        <strain evidence="2">cv. PFS-1207/04</strain>
    </source>
</reference>
<evidence type="ECO:0000313" key="2">
    <source>
        <dbReference type="Proteomes" id="UP000266723"/>
    </source>
</evidence>